<name>A0A655JD34_MYCTX</name>
<evidence type="ECO:0000313" key="3">
    <source>
        <dbReference type="EMBL" id="CFR67340.1"/>
    </source>
</evidence>
<dbReference type="Proteomes" id="UP000046680">
    <property type="component" value="Unassembled WGS sequence"/>
</dbReference>
<evidence type="ECO:0000313" key="7">
    <source>
        <dbReference type="Proteomes" id="UP000048289"/>
    </source>
</evidence>
<organism evidence="4 5">
    <name type="scientific">Mycobacterium tuberculosis</name>
    <dbReference type="NCBI Taxonomy" id="1773"/>
    <lineage>
        <taxon>Bacteria</taxon>
        <taxon>Bacillati</taxon>
        <taxon>Actinomycetota</taxon>
        <taxon>Actinomycetes</taxon>
        <taxon>Mycobacteriales</taxon>
        <taxon>Mycobacteriaceae</taxon>
        <taxon>Mycobacterium</taxon>
        <taxon>Mycobacterium tuberculosis complex</taxon>
    </lineage>
</organism>
<sequence length="126" mass="13009">MRAPVSSATFRIRSSSSRRATALPYDGKLGPGQSTSTSPPKPLIRNPRCRMWSASHLPSPSWCSSATARGVSPSPQGLSRGKVAVSMTRTSRPARAAQAAAADPAGPAPTTTTSALSSTLTSMLVE</sequence>
<evidence type="ECO:0000313" key="4">
    <source>
        <dbReference type="EMBL" id="COW74380.1"/>
    </source>
</evidence>
<gene>
    <name evidence="3" type="ORF">ERS007657_00495</name>
    <name evidence="2" type="ORF">ERS007681_00136</name>
    <name evidence="4" type="ORF">ERS007720_03193</name>
</gene>
<feature type="compositionally biased region" description="Low complexity" evidence="1">
    <location>
        <begin position="1"/>
        <end position="22"/>
    </location>
</feature>
<reference evidence="5 6" key="1">
    <citation type="submission" date="2015-03" db="EMBL/GenBank/DDBJ databases">
        <authorList>
            <consortium name="Pathogen Informatics"/>
        </authorList>
    </citation>
    <scope>NUCLEOTIDE SEQUENCE [LARGE SCALE GENOMIC DNA]</scope>
    <source>
        <strain evidence="3 6">C09601061</strain>
        <strain evidence="2 7">G09901357</strain>
        <strain evidence="4 5">M09401471</strain>
    </source>
</reference>
<evidence type="ECO:0000256" key="1">
    <source>
        <dbReference type="SAM" id="MobiDB-lite"/>
    </source>
</evidence>
<dbReference type="Proteomes" id="UP000048289">
    <property type="component" value="Unassembled WGS sequence"/>
</dbReference>
<dbReference type="Proteomes" id="UP000044938">
    <property type="component" value="Unassembled WGS sequence"/>
</dbReference>
<accession>A0A655JD34</accession>
<evidence type="ECO:0000313" key="5">
    <source>
        <dbReference type="Proteomes" id="UP000044938"/>
    </source>
</evidence>
<dbReference type="EMBL" id="CFOE01000008">
    <property type="protein sequence ID" value="CFE34729.1"/>
    <property type="molecule type" value="Genomic_DNA"/>
</dbReference>
<dbReference type="AlphaFoldDB" id="A0A655JD34"/>
<protein>
    <submittedName>
        <fullName evidence="4">Uncharacterized protein</fullName>
    </submittedName>
</protein>
<feature type="compositionally biased region" description="Low complexity" evidence="1">
    <location>
        <begin position="88"/>
        <end position="126"/>
    </location>
</feature>
<dbReference type="EMBL" id="CSAJ01000485">
    <property type="protein sequence ID" value="COW74380.1"/>
    <property type="molecule type" value="Genomic_DNA"/>
</dbReference>
<dbReference type="EMBL" id="CGCX01000110">
    <property type="protein sequence ID" value="CFR67340.1"/>
    <property type="molecule type" value="Genomic_DNA"/>
</dbReference>
<evidence type="ECO:0000313" key="2">
    <source>
        <dbReference type="EMBL" id="CFE34729.1"/>
    </source>
</evidence>
<proteinExistence type="predicted"/>
<feature type="region of interest" description="Disordered" evidence="1">
    <location>
        <begin position="1"/>
        <end position="126"/>
    </location>
</feature>
<evidence type="ECO:0000313" key="6">
    <source>
        <dbReference type="Proteomes" id="UP000046680"/>
    </source>
</evidence>
<feature type="compositionally biased region" description="Polar residues" evidence="1">
    <location>
        <begin position="56"/>
        <end position="77"/>
    </location>
</feature>